<organism evidence="6 7">
    <name type="scientific">Trichosporon asahii var. asahii (strain ATCC 90039 / CBS 2479 / JCM 2466 / KCTC 7840 / NBRC 103889/ NCYC 2677 / UAMH 7654)</name>
    <name type="common">Yeast</name>
    <dbReference type="NCBI Taxonomy" id="1186058"/>
    <lineage>
        <taxon>Eukaryota</taxon>
        <taxon>Fungi</taxon>
        <taxon>Dikarya</taxon>
        <taxon>Basidiomycota</taxon>
        <taxon>Agaricomycotina</taxon>
        <taxon>Tremellomycetes</taxon>
        <taxon>Trichosporonales</taxon>
        <taxon>Trichosporonaceae</taxon>
        <taxon>Trichosporon</taxon>
    </lineage>
</organism>
<dbReference type="InterPro" id="IPR036259">
    <property type="entry name" value="MFS_trans_sf"/>
</dbReference>
<feature type="transmembrane region" description="Helical" evidence="4">
    <location>
        <begin position="162"/>
        <end position="182"/>
    </location>
</feature>
<gene>
    <name evidence="6" type="ORF">A1Q1_07193</name>
</gene>
<dbReference type="GeneID" id="25990705"/>
<dbReference type="PANTHER" id="PTHR11360:SF315">
    <property type="entry name" value="TRANSPORTER MCH2-RELATED"/>
    <property type="match status" value="1"/>
</dbReference>
<proteinExistence type="inferred from homology"/>
<reference evidence="6 7" key="1">
    <citation type="journal article" date="2012" name="Eukaryot. Cell">
        <title>Draft genome sequence of CBS 2479, the standard type strain of Trichosporon asahii.</title>
        <authorList>
            <person name="Yang R.Y."/>
            <person name="Li H.T."/>
            <person name="Zhu H."/>
            <person name="Zhou G.P."/>
            <person name="Wang M."/>
            <person name="Wang L."/>
        </authorList>
    </citation>
    <scope>NUCLEOTIDE SEQUENCE [LARGE SCALE GENOMIC DNA]</scope>
    <source>
        <strain evidence="7">ATCC 90039 / CBS 2479 / JCM 2466 / KCTC 7840 / NCYC 2677 / UAMH 7654</strain>
    </source>
</reference>
<dbReference type="GO" id="GO:0022857">
    <property type="term" value="F:transmembrane transporter activity"/>
    <property type="evidence" value="ECO:0007669"/>
    <property type="project" value="InterPro"/>
</dbReference>
<feature type="transmembrane region" description="Helical" evidence="4">
    <location>
        <begin position="256"/>
        <end position="276"/>
    </location>
</feature>
<comment type="caution">
    <text evidence="6">The sequence shown here is derived from an EMBL/GenBank/DDBJ whole genome shotgun (WGS) entry which is preliminary data.</text>
</comment>
<sequence>MPSHALDEKPDTLTQNSVISADDKSQVLFDNNEKTLTRTASQASGNTLASRRSRASRASQAPSHAPSDVEIAEALDAGVTEEHIDNGGDELPNGGYGWVVVVCILALNACTWGINTTYGVFTAFFLQHNYYGASQLQYAFVGGLSAAFAVLQGPLANYLTRLLGYKAVLLIGAVLCSLGQCLSGLTHSFGAFIATQAIVFGLGMGLILVPSQPLVAHWFDRRLSLAQGIAQAGSGVGALIFSNTTPVLMYSVGVKYTYVINGCISAFVLITASLLLRGRHEQVQARQAPLQVSFFWHKGYKWLLLWAFLTMMGYFIAIYTLPSYCTSALGMTQKQGGAVQSIVAAGQLVGRPMWGFFMDRLGRVNMVIVSYLICGVATLAIWMPGRTFGLMAFYGFVNGACSGTIHSAATPLTAAVVGIPELASALSIYWLTLSIPNLMGQPFGIMLVDYSRTHLGRHGPGEYQIAIGFCAGLYLAAALALFGVKHYLQGNWKLWQKS</sequence>
<dbReference type="GO" id="GO:0016020">
    <property type="term" value="C:membrane"/>
    <property type="evidence" value="ECO:0007669"/>
    <property type="project" value="UniProtKB-SubCell"/>
</dbReference>
<dbReference type="PANTHER" id="PTHR11360">
    <property type="entry name" value="MONOCARBOXYLATE TRANSPORTER"/>
    <property type="match status" value="1"/>
</dbReference>
<evidence type="ECO:0000256" key="1">
    <source>
        <dbReference type="ARBA" id="ARBA00004141"/>
    </source>
</evidence>
<name>J4UIS7_TRIAS</name>
<feature type="region of interest" description="Disordered" evidence="3">
    <location>
        <begin position="34"/>
        <end position="67"/>
    </location>
</feature>
<protein>
    <recommendedName>
        <fullName evidence="5">Major facilitator superfamily (MFS) profile domain-containing protein</fullName>
    </recommendedName>
</protein>
<feature type="transmembrane region" description="Helical" evidence="4">
    <location>
        <begin position="390"/>
        <end position="408"/>
    </location>
</feature>
<evidence type="ECO:0000313" key="6">
    <source>
        <dbReference type="EMBL" id="EJT51605.1"/>
    </source>
</evidence>
<feature type="compositionally biased region" description="Low complexity" evidence="3">
    <location>
        <begin position="56"/>
        <end position="66"/>
    </location>
</feature>
<feature type="transmembrane region" description="Helical" evidence="4">
    <location>
        <begin position="189"/>
        <end position="209"/>
    </location>
</feature>
<comment type="similarity">
    <text evidence="2">Belongs to the major facilitator superfamily. Monocarboxylate porter (TC 2.A.1.13) family.</text>
</comment>
<evidence type="ECO:0000256" key="2">
    <source>
        <dbReference type="ARBA" id="ARBA00006727"/>
    </source>
</evidence>
<keyword evidence="4" id="KW-1133">Transmembrane helix</keyword>
<evidence type="ECO:0000256" key="3">
    <source>
        <dbReference type="SAM" id="MobiDB-lite"/>
    </source>
</evidence>
<dbReference type="HOGENOM" id="CLU_001265_1_2_1"/>
<dbReference type="Proteomes" id="UP000002748">
    <property type="component" value="Unassembled WGS sequence"/>
</dbReference>
<feature type="transmembrane region" description="Helical" evidence="4">
    <location>
        <begin position="428"/>
        <end position="451"/>
    </location>
</feature>
<dbReference type="SUPFAM" id="SSF103473">
    <property type="entry name" value="MFS general substrate transporter"/>
    <property type="match status" value="1"/>
</dbReference>
<dbReference type="Gene3D" id="1.20.1250.20">
    <property type="entry name" value="MFS general substrate transporter like domains"/>
    <property type="match status" value="2"/>
</dbReference>
<dbReference type="InterPro" id="IPR050327">
    <property type="entry name" value="Proton-linked_MCT"/>
</dbReference>
<dbReference type="AlphaFoldDB" id="J4UIS7"/>
<keyword evidence="4" id="KW-0812">Transmembrane</keyword>
<dbReference type="OrthoDB" id="2213137at2759"/>
<feature type="transmembrane region" description="Helical" evidence="4">
    <location>
        <begin position="96"/>
        <end position="126"/>
    </location>
</feature>
<dbReference type="InterPro" id="IPR020846">
    <property type="entry name" value="MFS_dom"/>
</dbReference>
<feature type="domain" description="Major facilitator superfamily (MFS) profile" evidence="5">
    <location>
        <begin position="101"/>
        <end position="489"/>
    </location>
</feature>
<evidence type="ECO:0000313" key="7">
    <source>
        <dbReference type="Proteomes" id="UP000002748"/>
    </source>
</evidence>
<dbReference type="Pfam" id="PF07690">
    <property type="entry name" value="MFS_1"/>
    <property type="match status" value="1"/>
</dbReference>
<evidence type="ECO:0000256" key="4">
    <source>
        <dbReference type="SAM" id="Phobius"/>
    </source>
</evidence>
<dbReference type="RefSeq" id="XP_014182904.1">
    <property type="nucleotide sequence ID" value="XM_014327429.1"/>
</dbReference>
<feature type="compositionally biased region" description="Polar residues" evidence="3">
    <location>
        <begin position="37"/>
        <end position="48"/>
    </location>
</feature>
<dbReference type="VEuPathDB" id="FungiDB:A1Q1_07193"/>
<dbReference type="EMBL" id="ALBS01000050">
    <property type="protein sequence ID" value="EJT51605.1"/>
    <property type="molecule type" value="Genomic_DNA"/>
</dbReference>
<dbReference type="KEGG" id="tasa:A1Q1_07193"/>
<accession>J4UIS7</accession>
<feature type="transmembrane region" description="Helical" evidence="4">
    <location>
        <begin position="138"/>
        <end position="156"/>
    </location>
</feature>
<dbReference type="InterPro" id="IPR011701">
    <property type="entry name" value="MFS"/>
</dbReference>
<feature type="transmembrane region" description="Helical" evidence="4">
    <location>
        <begin position="364"/>
        <end position="383"/>
    </location>
</feature>
<feature type="transmembrane region" description="Helical" evidence="4">
    <location>
        <begin position="463"/>
        <end position="484"/>
    </location>
</feature>
<comment type="subcellular location">
    <subcellularLocation>
        <location evidence="1">Membrane</location>
        <topology evidence="1">Multi-pass membrane protein</topology>
    </subcellularLocation>
</comment>
<dbReference type="PROSITE" id="PS50850">
    <property type="entry name" value="MFS"/>
    <property type="match status" value="1"/>
</dbReference>
<keyword evidence="4" id="KW-0472">Membrane</keyword>
<evidence type="ECO:0000259" key="5">
    <source>
        <dbReference type="PROSITE" id="PS50850"/>
    </source>
</evidence>
<feature type="transmembrane region" description="Helical" evidence="4">
    <location>
        <begin position="302"/>
        <end position="321"/>
    </location>
</feature>